<feature type="transmembrane region" description="Helical" evidence="6">
    <location>
        <begin position="276"/>
        <end position="295"/>
    </location>
</feature>
<comment type="caution">
    <text evidence="8">The sequence shown here is derived from an EMBL/GenBank/DDBJ whole genome shotgun (WGS) entry which is preliminary data.</text>
</comment>
<name>A0A918U9B9_9ACTN</name>
<feature type="transmembrane region" description="Helical" evidence="6">
    <location>
        <begin position="107"/>
        <end position="129"/>
    </location>
</feature>
<comment type="subcellular location">
    <subcellularLocation>
        <location evidence="1">Cell membrane</location>
        <topology evidence="1">Multi-pass membrane protein</topology>
    </subcellularLocation>
</comment>
<keyword evidence="2 6" id="KW-0812">Transmembrane</keyword>
<dbReference type="EMBL" id="BMVU01000086">
    <property type="protein sequence ID" value="GGY12865.1"/>
    <property type="molecule type" value="Genomic_DNA"/>
</dbReference>
<feature type="domain" description="Major facilitator superfamily (MFS) profile" evidence="7">
    <location>
        <begin position="18"/>
        <end position="415"/>
    </location>
</feature>
<dbReference type="AlphaFoldDB" id="A0A918U9B9"/>
<dbReference type="InterPro" id="IPR051788">
    <property type="entry name" value="MFS_Transporter"/>
</dbReference>
<evidence type="ECO:0000259" key="7">
    <source>
        <dbReference type="PROSITE" id="PS50850"/>
    </source>
</evidence>
<reference evidence="8" key="2">
    <citation type="submission" date="2020-09" db="EMBL/GenBank/DDBJ databases">
        <authorList>
            <person name="Sun Q."/>
            <person name="Ohkuma M."/>
        </authorList>
    </citation>
    <scope>NUCLEOTIDE SEQUENCE</scope>
    <source>
        <strain evidence="8">JCM 4790</strain>
    </source>
</reference>
<dbReference type="GO" id="GO:0005886">
    <property type="term" value="C:plasma membrane"/>
    <property type="evidence" value="ECO:0007669"/>
    <property type="project" value="UniProtKB-SubCell"/>
</dbReference>
<gene>
    <name evidence="8" type="ORF">GCM10010358_76520</name>
</gene>
<evidence type="ECO:0000256" key="3">
    <source>
        <dbReference type="ARBA" id="ARBA00022989"/>
    </source>
</evidence>
<keyword evidence="3 6" id="KW-1133">Transmembrane helix</keyword>
<evidence type="ECO:0000256" key="1">
    <source>
        <dbReference type="ARBA" id="ARBA00004651"/>
    </source>
</evidence>
<evidence type="ECO:0000256" key="4">
    <source>
        <dbReference type="ARBA" id="ARBA00023136"/>
    </source>
</evidence>
<sequence length="416" mass="41152">MPLINKLRPHTTAPSSSLVRLRTALTAFFALDGFVFAGWVVRIPAIKEQTGASASALGMALLGVSAGAVVTMTLTGRLCRRFGSHPVTVACGVLLALSVALPPLTHSALALGLVLLVFGAAYGGINVAMNSAAVDLVAVLRRPVMPSFHAAFSLGGMVGAGLGGLVAGGLSPAWHLSALTAVGLLVTAVAGRALLRVGPPAPPPARERPEDAAGPKGTGGPGEPGGPDGRRRSAGHTRGPVLVFGLIALCTAYGEGALADWGALHLEQDLDARPGVAAAGYSCFALAMTVGRLSGTALLERLGRTRTVVAGGATAAAGMLVGSLAPAVWAVLLGFAVTGLGLANIFPVAVERAGALAGPGGVATASTLGYGGMLLGPPVIGFMADWFSLPAALTSVAALAAVAAAIGYATRHATAG</sequence>
<feature type="transmembrane region" description="Helical" evidence="6">
    <location>
        <begin position="176"/>
        <end position="195"/>
    </location>
</feature>
<dbReference type="Pfam" id="PF07690">
    <property type="entry name" value="MFS_1"/>
    <property type="match status" value="2"/>
</dbReference>
<dbReference type="SUPFAM" id="SSF103473">
    <property type="entry name" value="MFS general substrate transporter"/>
    <property type="match status" value="1"/>
</dbReference>
<feature type="transmembrane region" description="Helical" evidence="6">
    <location>
        <begin position="21"/>
        <end position="41"/>
    </location>
</feature>
<feature type="transmembrane region" description="Helical" evidence="6">
    <location>
        <begin position="82"/>
        <end position="101"/>
    </location>
</feature>
<dbReference type="RefSeq" id="WP_190194898.1">
    <property type="nucleotide sequence ID" value="NZ_BMVU01000086.1"/>
</dbReference>
<dbReference type="InterPro" id="IPR020846">
    <property type="entry name" value="MFS_dom"/>
</dbReference>
<evidence type="ECO:0000256" key="2">
    <source>
        <dbReference type="ARBA" id="ARBA00022692"/>
    </source>
</evidence>
<proteinExistence type="predicted"/>
<dbReference type="PROSITE" id="PS50850">
    <property type="entry name" value="MFS"/>
    <property type="match status" value="1"/>
</dbReference>
<evidence type="ECO:0000256" key="5">
    <source>
        <dbReference type="SAM" id="MobiDB-lite"/>
    </source>
</evidence>
<accession>A0A918U9B9</accession>
<feature type="transmembrane region" description="Helical" evidence="6">
    <location>
        <begin position="362"/>
        <end position="380"/>
    </location>
</feature>
<evidence type="ECO:0000256" key="6">
    <source>
        <dbReference type="SAM" id="Phobius"/>
    </source>
</evidence>
<dbReference type="Proteomes" id="UP000619244">
    <property type="component" value="Unassembled WGS sequence"/>
</dbReference>
<feature type="region of interest" description="Disordered" evidence="5">
    <location>
        <begin position="197"/>
        <end position="234"/>
    </location>
</feature>
<dbReference type="Gene3D" id="1.20.1250.20">
    <property type="entry name" value="MFS general substrate transporter like domains"/>
    <property type="match status" value="2"/>
</dbReference>
<feature type="transmembrane region" description="Helical" evidence="6">
    <location>
        <begin position="307"/>
        <end position="325"/>
    </location>
</feature>
<feature type="compositionally biased region" description="Gly residues" evidence="5">
    <location>
        <begin position="216"/>
        <end position="227"/>
    </location>
</feature>
<keyword evidence="9" id="KW-1185">Reference proteome</keyword>
<feature type="transmembrane region" description="Helical" evidence="6">
    <location>
        <begin position="331"/>
        <end position="350"/>
    </location>
</feature>
<dbReference type="CDD" id="cd17393">
    <property type="entry name" value="MFS_MosC_like"/>
    <property type="match status" value="1"/>
</dbReference>
<reference evidence="8" key="1">
    <citation type="journal article" date="2014" name="Int. J. Syst. Evol. Microbiol.">
        <title>Complete genome sequence of Corynebacterium casei LMG S-19264T (=DSM 44701T), isolated from a smear-ripened cheese.</title>
        <authorList>
            <consortium name="US DOE Joint Genome Institute (JGI-PGF)"/>
            <person name="Walter F."/>
            <person name="Albersmeier A."/>
            <person name="Kalinowski J."/>
            <person name="Ruckert C."/>
        </authorList>
    </citation>
    <scope>NUCLEOTIDE SEQUENCE</scope>
    <source>
        <strain evidence="8">JCM 4790</strain>
    </source>
</reference>
<evidence type="ECO:0000313" key="9">
    <source>
        <dbReference type="Proteomes" id="UP000619244"/>
    </source>
</evidence>
<feature type="transmembrane region" description="Helical" evidence="6">
    <location>
        <begin position="241"/>
        <end position="264"/>
    </location>
</feature>
<dbReference type="InterPro" id="IPR011701">
    <property type="entry name" value="MFS"/>
</dbReference>
<dbReference type="PANTHER" id="PTHR23514">
    <property type="entry name" value="BYPASS OF STOP CODON PROTEIN 6"/>
    <property type="match status" value="1"/>
</dbReference>
<dbReference type="PANTHER" id="PTHR23514:SF13">
    <property type="entry name" value="INNER MEMBRANE PROTEIN YBJJ"/>
    <property type="match status" value="1"/>
</dbReference>
<evidence type="ECO:0000313" key="8">
    <source>
        <dbReference type="EMBL" id="GGY12865.1"/>
    </source>
</evidence>
<feature type="transmembrane region" description="Helical" evidence="6">
    <location>
        <begin position="53"/>
        <end position="75"/>
    </location>
</feature>
<keyword evidence="4 6" id="KW-0472">Membrane</keyword>
<protein>
    <submittedName>
        <fullName evidence="8">MFS transporter</fullName>
    </submittedName>
</protein>
<feature type="transmembrane region" description="Helical" evidence="6">
    <location>
        <begin position="150"/>
        <end position="170"/>
    </location>
</feature>
<feature type="transmembrane region" description="Helical" evidence="6">
    <location>
        <begin position="386"/>
        <end position="409"/>
    </location>
</feature>
<dbReference type="GO" id="GO:0022857">
    <property type="term" value="F:transmembrane transporter activity"/>
    <property type="evidence" value="ECO:0007669"/>
    <property type="project" value="InterPro"/>
</dbReference>
<organism evidence="8 9">
    <name type="scientific">Streptomyces minutiscleroticus</name>
    <dbReference type="NCBI Taxonomy" id="68238"/>
    <lineage>
        <taxon>Bacteria</taxon>
        <taxon>Bacillati</taxon>
        <taxon>Actinomycetota</taxon>
        <taxon>Actinomycetes</taxon>
        <taxon>Kitasatosporales</taxon>
        <taxon>Streptomycetaceae</taxon>
        <taxon>Streptomyces</taxon>
    </lineage>
</organism>
<dbReference type="InterPro" id="IPR036259">
    <property type="entry name" value="MFS_trans_sf"/>
</dbReference>